<dbReference type="AlphaFoldDB" id="A0A381CAN4"/>
<dbReference type="Gene3D" id="2.20.200.10">
    <property type="entry name" value="Outer membrane efflux proteins (OEP)"/>
    <property type="match status" value="1"/>
</dbReference>
<feature type="region of interest" description="Disordered" evidence="4">
    <location>
        <begin position="465"/>
        <end position="517"/>
    </location>
</feature>
<accession>A0A381CAN4</accession>
<dbReference type="RefSeq" id="WP_115630271.1">
    <property type="nucleotide sequence ID" value="NZ_UIGI01000001.1"/>
</dbReference>
<dbReference type="SUPFAM" id="SSF56954">
    <property type="entry name" value="Outer membrane efflux proteins (OEP)"/>
    <property type="match status" value="1"/>
</dbReference>
<dbReference type="InterPro" id="IPR003423">
    <property type="entry name" value="OMP_efflux"/>
</dbReference>
<keyword evidence="3" id="KW-0449">Lipoprotein</keyword>
<protein>
    <submittedName>
        <fullName evidence="5">Outer membrane protein oprM</fullName>
    </submittedName>
</protein>
<dbReference type="InterPro" id="IPR010131">
    <property type="entry name" value="MdtP/NodT-like"/>
</dbReference>
<dbReference type="Proteomes" id="UP000255528">
    <property type="component" value="Unassembled WGS sequence"/>
</dbReference>
<dbReference type="GO" id="GO:0009279">
    <property type="term" value="C:cell outer membrane"/>
    <property type="evidence" value="ECO:0007669"/>
    <property type="project" value="UniProtKB-SubCell"/>
</dbReference>
<keyword evidence="3" id="KW-0472">Membrane</keyword>
<sequence length="517" mass="57345">MLCEERIRRLLLTGGASLVLTACTTLGPDYKTPQVPEITQWQPTTKTMSAQVSAQNYDQWWRQLNDPTLTMLINEALRKNPDVKIAGLRLLESRAQLGIAESLRSPQATIGDGEVLTGGQQRNGKYIASTTYGAGFNLGWEIDFWGKFERGVESADASYFATLAQYDDIQVLMAAQVAQIYMNIRTLEARLAITDSNAKIQRRSLQITERLFLSGNSAELDVQQAKTQYLSTLSSIPQLETTLRQNQNALSVILARKPGPLPEMAGNTGVLPKANLALVSELPADLLRRRPDVRVAERQLAAQSALIGVAESELYPSISLIGSVGISGRNGDSSTLSWVAGPTFSWNLLDQGRLGNQVLVQDARFLQLHERYRDTVFQAARDVDDAAVAYANDKQEIELLTQTGEAASRSLEIANTQYREGMADFQRVLDSQRALFNQQERLVNSQGALMRDLITLYKALGGGWEKGRERPLVDPQTEAHLRQRDDWVPLLDEPLPPAPRPPETYPPKTMPTEGKQQ</sequence>
<evidence type="ECO:0000256" key="2">
    <source>
        <dbReference type="ARBA" id="ARBA00007613"/>
    </source>
</evidence>
<dbReference type="NCBIfam" id="TIGR01845">
    <property type="entry name" value="outer_NodT"/>
    <property type="match status" value="1"/>
</dbReference>
<dbReference type="GO" id="GO:0015562">
    <property type="term" value="F:efflux transmembrane transporter activity"/>
    <property type="evidence" value="ECO:0007669"/>
    <property type="project" value="InterPro"/>
</dbReference>
<gene>
    <name evidence="5" type="primary">oprM</name>
    <name evidence="5" type="ORF">NCTC12119_03449</name>
</gene>
<name>A0A381CAN4_9ENTR</name>
<dbReference type="PANTHER" id="PTHR30203">
    <property type="entry name" value="OUTER MEMBRANE CATION EFFLUX PROTEIN"/>
    <property type="match status" value="1"/>
</dbReference>
<dbReference type="PROSITE" id="PS51257">
    <property type="entry name" value="PROKAR_LIPOPROTEIN"/>
    <property type="match status" value="1"/>
</dbReference>
<dbReference type="Pfam" id="PF02321">
    <property type="entry name" value="OEP"/>
    <property type="match status" value="2"/>
</dbReference>
<feature type="compositionally biased region" description="Pro residues" evidence="4">
    <location>
        <begin position="494"/>
        <end position="509"/>
    </location>
</feature>
<evidence type="ECO:0000256" key="3">
    <source>
        <dbReference type="RuleBase" id="RU362097"/>
    </source>
</evidence>
<dbReference type="EMBL" id="UIGI01000001">
    <property type="protein sequence ID" value="SUW64924.1"/>
    <property type="molecule type" value="Genomic_DNA"/>
</dbReference>
<comment type="subcellular location">
    <subcellularLocation>
        <location evidence="1 3">Cell outer membrane</location>
        <topology evidence="1 3">Lipid-anchor</topology>
    </subcellularLocation>
</comment>
<keyword evidence="3" id="KW-0564">Palmitate</keyword>
<comment type="similarity">
    <text evidence="2 3">Belongs to the outer membrane factor (OMF) (TC 1.B.17) family.</text>
</comment>
<dbReference type="Gene3D" id="1.20.1600.10">
    <property type="entry name" value="Outer membrane efflux proteins (OEP)"/>
    <property type="match status" value="1"/>
</dbReference>
<evidence type="ECO:0000313" key="6">
    <source>
        <dbReference type="Proteomes" id="UP000255528"/>
    </source>
</evidence>
<keyword evidence="3" id="KW-0812">Transmembrane</keyword>
<reference evidence="5 6" key="1">
    <citation type="submission" date="2018-06" db="EMBL/GenBank/DDBJ databases">
        <authorList>
            <consortium name="Pathogen Informatics"/>
            <person name="Doyle S."/>
        </authorList>
    </citation>
    <scope>NUCLEOTIDE SEQUENCE [LARGE SCALE GENOMIC DNA]</scope>
    <source>
        <strain evidence="5 6">NCTC12119</strain>
    </source>
</reference>
<organism evidence="5 6">
    <name type="scientific">Buttiauxella agrestis</name>
    <dbReference type="NCBI Taxonomy" id="82977"/>
    <lineage>
        <taxon>Bacteria</taxon>
        <taxon>Pseudomonadati</taxon>
        <taxon>Pseudomonadota</taxon>
        <taxon>Gammaproteobacteria</taxon>
        <taxon>Enterobacterales</taxon>
        <taxon>Enterobacteriaceae</taxon>
        <taxon>Buttiauxella</taxon>
    </lineage>
</organism>
<evidence type="ECO:0000256" key="1">
    <source>
        <dbReference type="ARBA" id="ARBA00004459"/>
    </source>
</evidence>
<feature type="compositionally biased region" description="Basic and acidic residues" evidence="4">
    <location>
        <begin position="465"/>
        <end position="487"/>
    </location>
</feature>
<proteinExistence type="inferred from homology"/>
<evidence type="ECO:0000256" key="4">
    <source>
        <dbReference type="SAM" id="MobiDB-lite"/>
    </source>
</evidence>
<dbReference type="PANTHER" id="PTHR30203:SF25">
    <property type="entry name" value="OUTER MEMBRANE PROTEIN-RELATED"/>
    <property type="match status" value="1"/>
</dbReference>
<evidence type="ECO:0000313" key="5">
    <source>
        <dbReference type="EMBL" id="SUW64924.1"/>
    </source>
</evidence>
<keyword evidence="3" id="KW-1134">Transmembrane beta strand</keyword>